<comment type="caution">
    <text evidence="7">The sequence shown here is derived from an EMBL/GenBank/DDBJ whole genome shotgun (WGS) entry which is preliminary data.</text>
</comment>
<gene>
    <name evidence="7" type="ORF">BJ979_001346</name>
</gene>
<evidence type="ECO:0000256" key="4">
    <source>
        <dbReference type="ARBA" id="ARBA00022679"/>
    </source>
</evidence>
<dbReference type="Pfam" id="PF13641">
    <property type="entry name" value="Glyco_tranf_2_3"/>
    <property type="match status" value="1"/>
</dbReference>
<organism evidence="7 8">
    <name type="scientific">Schumannella luteola</name>
    <dbReference type="NCBI Taxonomy" id="472059"/>
    <lineage>
        <taxon>Bacteria</taxon>
        <taxon>Bacillati</taxon>
        <taxon>Actinomycetota</taxon>
        <taxon>Actinomycetes</taxon>
        <taxon>Micrococcales</taxon>
        <taxon>Microbacteriaceae</taxon>
        <taxon>Schumannella</taxon>
    </lineage>
</organism>
<feature type="domain" description="Galactofuranosyltransferase-2 C-terminal" evidence="6">
    <location>
        <begin position="419"/>
        <end position="612"/>
    </location>
</feature>
<dbReference type="PANTHER" id="PTHR43179">
    <property type="entry name" value="RHAMNOSYLTRANSFERASE WBBL"/>
    <property type="match status" value="1"/>
</dbReference>
<dbReference type="InterPro" id="IPR029044">
    <property type="entry name" value="Nucleotide-diphossugar_trans"/>
</dbReference>
<dbReference type="InterPro" id="IPR045699">
    <property type="entry name" value="GlfT2_C"/>
</dbReference>
<evidence type="ECO:0000259" key="5">
    <source>
        <dbReference type="Pfam" id="PF17994"/>
    </source>
</evidence>
<evidence type="ECO:0000256" key="3">
    <source>
        <dbReference type="ARBA" id="ARBA00022676"/>
    </source>
</evidence>
<dbReference type="EC" id="2.4.1.288" evidence="7"/>
<dbReference type="Proteomes" id="UP000553888">
    <property type="component" value="Unassembled WGS sequence"/>
</dbReference>
<keyword evidence="3 7" id="KW-0328">Glycosyltransferase</keyword>
<dbReference type="Pfam" id="PF19320">
    <property type="entry name" value="GlfT2_domain3"/>
    <property type="match status" value="1"/>
</dbReference>
<dbReference type="AlphaFoldDB" id="A0A852YBJ3"/>
<sequence length="616" mass="67376">MTTVRPDAAPEPGALLARVLPAESADERARALHRAPDGSFAAYFSAFPASYWAHGTVLTAVELRVATTGSGRLRLRRSDADGSASDVQVLEVVGDDDAAVPGTTVLTAPLTGFDDGGWLWFELDGGLELVEAGWHAPSGVERVRRMRPSIGITTLDREAYLLPVLATLAADRDVLELLDKVIVVDQGSRRVADEEGFAEVRDALGEHLLLVVQPNLGGSGGFARNMLESLDAGSDGVVILDDDVAVSPEGIRRAIRFAEFATVPTIVGGHMFDMHVRSRLHAFSEGIRAKKFFWETNGPARHDFAAHPLLGPESTWLHRRAEADYNGWWMCLIPAEVLRAIGLAMPFFIKWDDAEYGVRAAAAGYPTVSLPGAAIWHVSFDEKDDTVAWQGYFHARNRLASALIHSRFPGGGSVVWANFSLSVRYLLAHEYGAQKLRNQAYRDVLAGPAGLHASLATKIGEANATLRATPSGAAIPEAEWDRLTTRIARSERIAAQGEHPGGAQIILRALPIVLRGLIVKSDRPADAPPQAWMPVRDARWWNVGRYDSVATGNPNGSGGRWMRRDRAEFRRLLREAWTLSRELKKLWPTLSEQYRAAAPGLVSVDTWRETLQRPKA</sequence>
<accession>A0A852YBJ3</accession>
<feature type="domain" description="Galactofuranosyltransferase GlfT2 N-terminal" evidence="5">
    <location>
        <begin position="34"/>
        <end position="137"/>
    </location>
</feature>
<comment type="pathway">
    <text evidence="1">Cell wall biogenesis; cell wall polysaccharide biosynthesis.</text>
</comment>
<evidence type="ECO:0000256" key="2">
    <source>
        <dbReference type="ARBA" id="ARBA00006739"/>
    </source>
</evidence>
<evidence type="ECO:0000259" key="6">
    <source>
        <dbReference type="Pfam" id="PF19320"/>
    </source>
</evidence>
<dbReference type="EMBL" id="JACBZY010000001">
    <property type="protein sequence ID" value="NYG98720.1"/>
    <property type="molecule type" value="Genomic_DNA"/>
</dbReference>
<proteinExistence type="inferred from homology"/>
<protein>
    <submittedName>
        <fullName evidence="7">Galactofuranosylgalactofuranosylrhamnosyl-N-acetylglucosaminyl-diphospho-decaprenol beta-1,5/1,6-galactofuranosyltransferase</fullName>
        <ecNumber evidence="7">2.4.1.288</ecNumber>
    </submittedName>
</protein>
<dbReference type="InterPro" id="IPR040492">
    <property type="entry name" value="GlfT2_N"/>
</dbReference>
<dbReference type="Pfam" id="PF17994">
    <property type="entry name" value="Glft2_N"/>
    <property type="match status" value="1"/>
</dbReference>
<dbReference type="Gene3D" id="3.90.550.60">
    <property type="match status" value="1"/>
</dbReference>
<keyword evidence="8" id="KW-1185">Reference proteome</keyword>
<comment type="similarity">
    <text evidence="2">Belongs to the glycosyltransferase 2 family.</text>
</comment>
<evidence type="ECO:0000313" key="8">
    <source>
        <dbReference type="Proteomes" id="UP000553888"/>
    </source>
</evidence>
<keyword evidence="4 7" id="KW-0808">Transferase</keyword>
<name>A0A852YBJ3_9MICO</name>
<dbReference type="PANTHER" id="PTHR43179:SF12">
    <property type="entry name" value="GALACTOFURANOSYLTRANSFERASE GLFT2"/>
    <property type="match status" value="1"/>
</dbReference>
<reference evidence="7 8" key="1">
    <citation type="submission" date="2020-07" db="EMBL/GenBank/DDBJ databases">
        <title>Sequencing the genomes of 1000 actinobacteria strains.</title>
        <authorList>
            <person name="Klenk H.-P."/>
        </authorList>
    </citation>
    <scope>NUCLEOTIDE SEQUENCE [LARGE SCALE GENOMIC DNA]</scope>
    <source>
        <strain evidence="7 8">DSM 23141</strain>
    </source>
</reference>
<dbReference type="SUPFAM" id="SSF53448">
    <property type="entry name" value="Nucleotide-diphospho-sugar transferases"/>
    <property type="match status" value="1"/>
</dbReference>
<evidence type="ECO:0000313" key="7">
    <source>
        <dbReference type="EMBL" id="NYG98720.1"/>
    </source>
</evidence>
<dbReference type="GO" id="GO:0016757">
    <property type="term" value="F:glycosyltransferase activity"/>
    <property type="evidence" value="ECO:0007669"/>
    <property type="project" value="UniProtKB-KW"/>
</dbReference>
<dbReference type="RefSeq" id="WP_179566433.1">
    <property type="nucleotide sequence ID" value="NZ_JACBZY010000001.1"/>
</dbReference>
<evidence type="ECO:0000256" key="1">
    <source>
        <dbReference type="ARBA" id="ARBA00004776"/>
    </source>
</evidence>